<name>A0A7T9DJV7_9ARCH</name>
<gene>
    <name evidence="1" type="ORF">IPJ89_00335</name>
</gene>
<proteinExistence type="predicted"/>
<protein>
    <submittedName>
        <fullName evidence="1">Uncharacterized protein</fullName>
    </submittedName>
</protein>
<dbReference type="EMBL" id="CP064981">
    <property type="protein sequence ID" value="QQR92680.1"/>
    <property type="molecule type" value="Genomic_DNA"/>
</dbReference>
<reference evidence="1" key="1">
    <citation type="submission" date="2020-11" db="EMBL/GenBank/DDBJ databases">
        <title>Connecting structure to function with the recovery of over 1000 high-quality activated sludge metagenome-assembled genomes encoding full-length rRNA genes using long-read sequencing.</title>
        <authorList>
            <person name="Singleton C.M."/>
            <person name="Petriglieri F."/>
            <person name="Kristensen J.M."/>
            <person name="Kirkegaard R.H."/>
            <person name="Michaelsen T.Y."/>
            <person name="Andersen M.H."/>
            <person name="Karst S.M."/>
            <person name="Dueholm M.S."/>
            <person name="Nielsen P.H."/>
            <person name="Albertsen M."/>
        </authorList>
    </citation>
    <scope>NUCLEOTIDE SEQUENCE</scope>
    <source>
        <strain evidence="1">Fred_18-Q3-R57-64_BAT3C.431</strain>
    </source>
</reference>
<dbReference type="Proteomes" id="UP000596004">
    <property type="component" value="Chromosome"/>
</dbReference>
<accession>A0A7T9DJV7</accession>
<dbReference type="AlphaFoldDB" id="A0A7T9DJV7"/>
<organism evidence="1">
    <name type="scientific">Candidatus Iainarchaeum sp</name>
    <dbReference type="NCBI Taxonomy" id="3101447"/>
    <lineage>
        <taxon>Archaea</taxon>
        <taxon>Candidatus Iainarchaeota</taxon>
        <taxon>Candidatus Iainarchaeia</taxon>
        <taxon>Candidatus Iainarchaeales</taxon>
        <taxon>Candidatus Iainarchaeaceae</taxon>
        <taxon>Candidatus Iainarchaeum</taxon>
    </lineage>
</organism>
<sequence length="401" mass="48006">MANAKDVKVIAQFDSVNEIPELKTRFFELIKVESFQNYCKNELGIKKVIVPEQKYFNAKSIFDLRHPSEFQDLFYELNNKYFLIFKIPLIEYFKEPNHNFGDLINDRKINADTPNHELDFYLTIAEMYEVSSMQLIEFLVGGTKKKYLFADERTQTGYLTESPLSRKLRYKKLNFELTRLEIENLVDAIGDNKYQKNSAWISSMLFTHFLFNRNKEFLESHDAAIFQWALFEMIINAHLRDYKSYFENVKNKIRTDVKTKYKEEFKLSDEDVEYLLSTIKDDTITKKAEVFIRKYTDLKWELFYETIKETYKLRNNYSHGEPLLKIIIENVKRKKMPFYTINRFEYFLDCLILNIIYRLLGLKIPERIIQQLNDWNHYNKINPVGNIENSISNKNNSTDSL</sequence>
<evidence type="ECO:0000313" key="1">
    <source>
        <dbReference type="EMBL" id="QQR92680.1"/>
    </source>
</evidence>